<keyword evidence="1 2" id="KW-0812">Transmembrane</keyword>
<dbReference type="VEuPathDB" id="ToxoDB:TGVAND_437020"/>
<proteinExistence type="predicted"/>
<dbReference type="Proteomes" id="UP000028840">
    <property type="component" value="Unassembled WGS sequence"/>
</dbReference>
<feature type="transmembrane region" description="Helical" evidence="1">
    <location>
        <begin position="84"/>
        <end position="103"/>
    </location>
</feature>
<keyword evidence="1" id="KW-1133">Transmembrane helix</keyword>
<keyword evidence="1" id="KW-0472">Membrane</keyword>
<feature type="transmembrane region" description="Helical" evidence="1">
    <location>
        <begin position="22"/>
        <end position="48"/>
    </location>
</feature>
<dbReference type="EMBL" id="AEYJ02000999">
    <property type="protein sequence ID" value="KFH05555.1"/>
    <property type="molecule type" value="Genomic_DNA"/>
</dbReference>
<evidence type="ECO:0000256" key="1">
    <source>
        <dbReference type="SAM" id="Phobius"/>
    </source>
</evidence>
<comment type="caution">
    <text evidence="2">The sequence shown here is derived from an EMBL/GenBank/DDBJ whole genome shotgun (WGS) entry which is preliminary data.</text>
</comment>
<feature type="transmembrane region" description="Helical" evidence="1">
    <location>
        <begin position="137"/>
        <end position="156"/>
    </location>
</feature>
<gene>
    <name evidence="2" type="ORF">TGVAND_437020</name>
</gene>
<organism evidence="2 3">
    <name type="scientific">Toxoplasma gondii VAND</name>
    <dbReference type="NCBI Taxonomy" id="933077"/>
    <lineage>
        <taxon>Eukaryota</taxon>
        <taxon>Sar</taxon>
        <taxon>Alveolata</taxon>
        <taxon>Apicomplexa</taxon>
        <taxon>Conoidasida</taxon>
        <taxon>Coccidia</taxon>
        <taxon>Eucoccidiorida</taxon>
        <taxon>Eimeriorina</taxon>
        <taxon>Sarcocystidae</taxon>
        <taxon>Toxoplasma</taxon>
    </lineage>
</organism>
<reference evidence="2 3" key="1">
    <citation type="submission" date="2014-08" db="EMBL/GenBank/DDBJ databases">
        <authorList>
            <person name="Sibley D."/>
            <person name="Venepally P."/>
            <person name="Karamycheva S."/>
            <person name="Hadjithomas M."/>
            <person name="Khan A."/>
            <person name="Brunk B."/>
            <person name="Roos D."/>
            <person name="Caler E."/>
            <person name="Lorenzi H."/>
        </authorList>
    </citation>
    <scope>NUCLEOTIDE SEQUENCE [LARGE SCALE GENOMIC DNA]</scope>
    <source>
        <strain evidence="2 3">VAND</strain>
    </source>
</reference>
<feature type="transmembrane region" description="Helical" evidence="1">
    <location>
        <begin position="55"/>
        <end position="72"/>
    </location>
</feature>
<name>A0A086PYX3_TOXGO</name>
<evidence type="ECO:0000313" key="3">
    <source>
        <dbReference type="Proteomes" id="UP000028840"/>
    </source>
</evidence>
<sequence length="267" mass="30110">MLWGVVVSQTEVAFRFSNVCSAVFPSVFILSWCSFFTSIFSHACVFFCLKSARSFFFLFLPFSLFFLPRTTFHACRLPSSPLHWLQFLFVFFCDCRLSPLCAFSDEAQRRRTRSAVACRDSRGSGGSFGFRLRGLSYFYFFACFLAFSSAVASWQSSKAQTFLPPGLFPPFRFSLFATNCASCECHLLFSSFFCASFSFFFSLPRVSLRRSGPSVGFDRLFPSATEPCSFKSALGEIAFLLDSEISAFLLSVNEAEGDGQGRKTRER</sequence>
<accession>A0A086PYX3</accession>
<protein>
    <submittedName>
        <fullName evidence="2">Putative transmembrane protein</fullName>
    </submittedName>
</protein>
<reference evidence="2 3" key="2">
    <citation type="journal article" date="2015" name="Eukaryot. Cell">
        <title>Genetic mapping reveals that sinefungin resistance in Toxoplasma gondii is controlled by a putative amino acid transporter locus that can be used as a negative selectable marker.</title>
        <authorList>
            <person name="Behnke M.S."/>
            <person name="Khan A."/>
            <person name="Sibley L.D."/>
        </authorList>
    </citation>
    <scope>NUCLEOTIDE SEQUENCE [LARGE SCALE GENOMIC DNA]</scope>
    <source>
        <strain evidence="2 3">VAND</strain>
    </source>
</reference>
<dbReference type="AlphaFoldDB" id="A0A086PYX3"/>
<evidence type="ECO:0000313" key="2">
    <source>
        <dbReference type="EMBL" id="KFH05555.1"/>
    </source>
</evidence>